<protein>
    <submittedName>
        <fullName evidence="2">Uncharacterized protein</fullName>
    </submittedName>
</protein>
<dbReference type="GO" id="GO:0001709">
    <property type="term" value="P:cell fate determination"/>
    <property type="evidence" value="ECO:0007669"/>
    <property type="project" value="TreeGrafter"/>
</dbReference>
<dbReference type="Proteomes" id="UP000636709">
    <property type="component" value="Unassembled WGS sequence"/>
</dbReference>
<evidence type="ECO:0000313" key="3">
    <source>
        <dbReference type="Proteomes" id="UP000636709"/>
    </source>
</evidence>
<organism evidence="2 3">
    <name type="scientific">Digitaria exilis</name>
    <dbReference type="NCBI Taxonomy" id="1010633"/>
    <lineage>
        <taxon>Eukaryota</taxon>
        <taxon>Viridiplantae</taxon>
        <taxon>Streptophyta</taxon>
        <taxon>Embryophyta</taxon>
        <taxon>Tracheophyta</taxon>
        <taxon>Spermatophyta</taxon>
        <taxon>Magnoliopsida</taxon>
        <taxon>Liliopsida</taxon>
        <taxon>Poales</taxon>
        <taxon>Poaceae</taxon>
        <taxon>PACMAD clade</taxon>
        <taxon>Panicoideae</taxon>
        <taxon>Panicodae</taxon>
        <taxon>Paniceae</taxon>
        <taxon>Anthephorinae</taxon>
        <taxon>Digitaria</taxon>
    </lineage>
</organism>
<dbReference type="PANTHER" id="PTHR33184:SF5">
    <property type="entry name" value="PUTATIVE-RELATED"/>
    <property type="match status" value="1"/>
</dbReference>
<dbReference type="Pfam" id="PF24068">
    <property type="entry name" value="TPD1_C"/>
    <property type="match status" value="1"/>
</dbReference>
<dbReference type="PANTHER" id="PTHR33184">
    <property type="entry name" value="PROTEIN TAPETUM DETERMINANT 1-LIKE-RELATED"/>
    <property type="match status" value="1"/>
</dbReference>
<evidence type="ECO:0000256" key="1">
    <source>
        <dbReference type="ARBA" id="ARBA00022729"/>
    </source>
</evidence>
<reference evidence="2" key="1">
    <citation type="submission" date="2020-07" db="EMBL/GenBank/DDBJ databases">
        <title>Genome sequence and genetic diversity analysis of an under-domesticated orphan crop, white fonio (Digitaria exilis).</title>
        <authorList>
            <person name="Bennetzen J.L."/>
            <person name="Chen S."/>
            <person name="Ma X."/>
            <person name="Wang X."/>
            <person name="Yssel A.E.J."/>
            <person name="Chaluvadi S.R."/>
            <person name="Johnson M."/>
            <person name="Gangashetty P."/>
            <person name="Hamidou F."/>
            <person name="Sanogo M.D."/>
            <person name="Zwaenepoel A."/>
            <person name="Wallace J."/>
            <person name="Van De Peer Y."/>
            <person name="Van Deynze A."/>
        </authorList>
    </citation>
    <scope>NUCLEOTIDE SEQUENCE</scope>
    <source>
        <tissue evidence="2">Leaves</tissue>
    </source>
</reference>
<keyword evidence="1" id="KW-0732">Signal</keyword>
<accession>A0A835BC75</accession>
<dbReference type="EMBL" id="JACEFO010001934">
    <property type="protein sequence ID" value="KAF8692691.1"/>
    <property type="molecule type" value="Genomic_DNA"/>
</dbReference>
<sequence>MYTEVNHAKAPCDRWDIQVRQALTGKYVEGKIQFRVTISTQCPCPQAELVVRCFGLSSALTVDKTKIQSLGGDLCSVANGDPIARGSPVVFTYAYAPKRPLYFPVVSVKTQC</sequence>
<comment type="caution">
    <text evidence="2">The sequence shown here is derived from an EMBL/GenBank/DDBJ whole genome shotgun (WGS) entry which is preliminary data.</text>
</comment>
<dbReference type="AlphaFoldDB" id="A0A835BC75"/>
<keyword evidence="3" id="KW-1185">Reference proteome</keyword>
<dbReference type="OrthoDB" id="603213at2759"/>
<evidence type="ECO:0000313" key="2">
    <source>
        <dbReference type="EMBL" id="KAF8692691.1"/>
    </source>
</evidence>
<gene>
    <name evidence="2" type="ORF">HU200_039523</name>
</gene>
<proteinExistence type="predicted"/>
<dbReference type="InterPro" id="IPR040361">
    <property type="entry name" value="TPD1"/>
</dbReference>
<name>A0A835BC75_9POAL</name>